<feature type="region of interest" description="Disordered" evidence="1">
    <location>
        <begin position="275"/>
        <end position="309"/>
    </location>
</feature>
<dbReference type="Proteomes" id="UP001362999">
    <property type="component" value="Unassembled WGS sequence"/>
</dbReference>
<evidence type="ECO:0000256" key="1">
    <source>
        <dbReference type="SAM" id="MobiDB-lite"/>
    </source>
</evidence>
<protein>
    <submittedName>
        <fullName evidence="2">Uncharacterized protein</fullName>
    </submittedName>
</protein>
<organism evidence="2 3">
    <name type="scientific">Favolaschia claudopus</name>
    <dbReference type="NCBI Taxonomy" id="2862362"/>
    <lineage>
        <taxon>Eukaryota</taxon>
        <taxon>Fungi</taxon>
        <taxon>Dikarya</taxon>
        <taxon>Basidiomycota</taxon>
        <taxon>Agaricomycotina</taxon>
        <taxon>Agaricomycetes</taxon>
        <taxon>Agaricomycetidae</taxon>
        <taxon>Agaricales</taxon>
        <taxon>Marasmiineae</taxon>
        <taxon>Mycenaceae</taxon>
        <taxon>Favolaschia</taxon>
    </lineage>
</organism>
<dbReference type="AlphaFoldDB" id="A0AAW0E7F7"/>
<dbReference type="EMBL" id="JAWWNJ010000003">
    <property type="protein sequence ID" value="KAK7059833.1"/>
    <property type="molecule type" value="Genomic_DNA"/>
</dbReference>
<keyword evidence="3" id="KW-1185">Reference proteome</keyword>
<accession>A0AAW0E7F7</accession>
<feature type="compositionally biased region" description="Basic and acidic residues" evidence="1">
    <location>
        <begin position="99"/>
        <end position="117"/>
    </location>
</feature>
<sequence length="367" mass="39465">MPVFSRFSVSPSSTIGPAMRASATAPYNAWHVQALPISDKAKTMESSLSKARAASTIDSDTDGDASGGSSLGGSRSTASDATNPKEHASSHPSSSSTVPRDERRVSARASEIVDHSSHPATTLTVATAADTTEPWTFELLDEDALDAATNEIAPIGKGCGSGDLAEHKAKHAAERRFPQRSLWTPPAHFLPPLDEFWVPHSSSMTEWPTVNNIAPPKKGCGADDLATRKAKHAAERRFPQRSLWTPPAHFLPPLDEFWVPWSSLMAEWSILSSPSHSCAREDDDNDSDKENQAPVRDLGPIVPARRQASRHLTHRRVLSSLTATSNTTRNTYLDASTTVASPSVLPFALLKEKVLVSGFEGSAVDGF</sequence>
<evidence type="ECO:0000313" key="3">
    <source>
        <dbReference type="Proteomes" id="UP001362999"/>
    </source>
</evidence>
<feature type="compositionally biased region" description="Low complexity" evidence="1">
    <location>
        <begin position="120"/>
        <end position="129"/>
    </location>
</feature>
<name>A0AAW0E7F7_9AGAR</name>
<proteinExistence type="predicted"/>
<comment type="caution">
    <text evidence="2">The sequence shown here is derived from an EMBL/GenBank/DDBJ whole genome shotgun (WGS) entry which is preliminary data.</text>
</comment>
<feature type="region of interest" description="Disordered" evidence="1">
    <location>
        <begin position="41"/>
        <end position="129"/>
    </location>
</feature>
<evidence type="ECO:0000313" key="2">
    <source>
        <dbReference type="EMBL" id="KAK7059833.1"/>
    </source>
</evidence>
<reference evidence="2 3" key="1">
    <citation type="journal article" date="2024" name="J Genomics">
        <title>Draft genome sequencing and assembly of Favolaschia claudopus CIRM-BRFM 2984 isolated from oak limbs.</title>
        <authorList>
            <person name="Navarro D."/>
            <person name="Drula E."/>
            <person name="Chaduli D."/>
            <person name="Cazenave R."/>
            <person name="Ahrendt S."/>
            <person name="Wang J."/>
            <person name="Lipzen A."/>
            <person name="Daum C."/>
            <person name="Barry K."/>
            <person name="Grigoriev I.V."/>
            <person name="Favel A."/>
            <person name="Rosso M.N."/>
            <person name="Martin F."/>
        </authorList>
    </citation>
    <scope>NUCLEOTIDE SEQUENCE [LARGE SCALE GENOMIC DNA]</scope>
    <source>
        <strain evidence="2 3">CIRM-BRFM 2984</strain>
    </source>
</reference>
<gene>
    <name evidence="2" type="ORF">R3P38DRAFT_972299</name>
</gene>